<reference evidence="4" key="1">
    <citation type="journal article" date="2011" name="Proc. Natl. Acad. Sci. U.S.A.">
        <title>Obligate biotrophy features unraveled by the genomic analysis of rust fungi.</title>
        <authorList>
            <person name="Duplessis S."/>
            <person name="Cuomo C.A."/>
            <person name="Lin Y.-C."/>
            <person name="Aerts A."/>
            <person name="Tisserant E."/>
            <person name="Veneault-Fourrey C."/>
            <person name="Joly D.L."/>
            <person name="Hacquard S."/>
            <person name="Amselem J."/>
            <person name="Cantarel B.L."/>
            <person name="Chiu R."/>
            <person name="Coutinho P.M."/>
            <person name="Feau N."/>
            <person name="Field M."/>
            <person name="Frey P."/>
            <person name="Gelhaye E."/>
            <person name="Goldberg J."/>
            <person name="Grabherr M.G."/>
            <person name="Kodira C.D."/>
            <person name="Kohler A."/>
            <person name="Kuees U."/>
            <person name="Lindquist E.A."/>
            <person name="Lucas S.M."/>
            <person name="Mago R."/>
            <person name="Mauceli E."/>
            <person name="Morin E."/>
            <person name="Murat C."/>
            <person name="Pangilinan J.L."/>
            <person name="Park R."/>
            <person name="Pearson M."/>
            <person name="Quesneville H."/>
            <person name="Rouhier N."/>
            <person name="Sakthikumar S."/>
            <person name="Salamov A.A."/>
            <person name="Schmutz J."/>
            <person name="Selles B."/>
            <person name="Shapiro H."/>
            <person name="Tanguay P."/>
            <person name="Tuskan G.A."/>
            <person name="Henrissat B."/>
            <person name="Van de Peer Y."/>
            <person name="Rouze P."/>
            <person name="Ellis J.G."/>
            <person name="Dodds P.N."/>
            <person name="Schein J.E."/>
            <person name="Zhong S."/>
            <person name="Hamelin R.C."/>
            <person name="Grigoriev I.V."/>
            <person name="Szabo L.J."/>
            <person name="Martin F."/>
        </authorList>
    </citation>
    <scope>NUCLEOTIDE SEQUENCE [LARGE SCALE GENOMIC DNA]</scope>
    <source>
        <strain evidence="4">98AG31 / pathotype 3-4-7</strain>
    </source>
</reference>
<dbReference type="PANTHER" id="PTHR48153">
    <property type="entry name" value="UFM1-SPECIFIC PROTEASE 2"/>
    <property type="match status" value="1"/>
</dbReference>
<dbReference type="GeneID" id="18930431"/>
<dbReference type="EMBL" id="GL883123">
    <property type="protein sequence ID" value="EGG03715.1"/>
    <property type="molecule type" value="Genomic_DNA"/>
</dbReference>
<gene>
    <name evidence="3" type="ORF">MELLADRAFT_65404</name>
</gene>
<accession>F4RV77</accession>
<evidence type="ECO:0000313" key="4">
    <source>
        <dbReference type="Proteomes" id="UP000001072"/>
    </source>
</evidence>
<feature type="domain" description="UFSP1/2/DUB catalytic" evidence="2">
    <location>
        <begin position="166"/>
        <end position="377"/>
    </location>
</feature>
<dbReference type="eggNOG" id="KOG4696">
    <property type="taxonomic scope" value="Eukaryota"/>
</dbReference>
<evidence type="ECO:0000313" key="3">
    <source>
        <dbReference type="EMBL" id="EGG03715.1"/>
    </source>
</evidence>
<proteinExistence type="predicted"/>
<dbReference type="AlphaFoldDB" id="F4RV77"/>
<organism evidence="4">
    <name type="scientific">Melampsora larici-populina (strain 98AG31 / pathotype 3-4-7)</name>
    <name type="common">Poplar leaf rust fungus</name>
    <dbReference type="NCBI Taxonomy" id="747676"/>
    <lineage>
        <taxon>Eukaryota</taxon>
        <taxon>Fungi</taxon>
        <taxon>Dikarya</taxon>
        <taxon>Basidiomycota</taxon>
        <taxon>Pucciniomycotina</taxon>
        <taxon>Pucciniomycetes</taxon>
        <taxon>Pucciniales</taxon>
        <taxon>Melampsoraceae</taxon>
        <taxon>Melampsora</taxon>
    </lineage>
</organism>
<dbReference type="Gene3D" id="3.90.70.130">
    <property type="match status" value="1"/>
</dbReference>
<dbReference type="InParanoid" id="F4RV77"/>
<dbReference type="OrthoDB" id="288987at2759"/>
<sequence length="505" mass="56610">MDELYIYRPFKSSQPPVLAPMTKPSQLSNLDCCPVCAALWDETIDKEAHISECLHDEILSDLLDEPITDSEGLLQEPMPLHDELGYGDDALELQPSSWTTTSTHHMWNSNCTKENGNSKPIGIPYLRTHLFRLLTTSCNDGAIRFATLCTANVLHIRSTSSLTKLGVGDSTWGCGYRNIQMLLSAVRHVKDYQSLLSSQSDLNPPASPSQSYYPHTPPKNYINDEVVDIPSIQTCQVIIEKAWNLGFDPEGARQFSQKLVGKKKWIGTTEAYVVFTSLGIRARIIDFPRPTGPKGTHIGLTSWIREYFHGREFAGNENHNVFQEIMSSKGNAIKLTNKLPLYLQHSGHSQTVVGFEMDSKGRENLLIYDPAKTVPASLKSASCQMIQPQPQREVSIKLQNKNRSSPSSTNQIGLELELIRKCESEGPTAAAAYPPTKKFKKEGFALQITTPYDFQRHDQLLAPFRVCINTLSKHEQYQILCIDEGPALSKEESMNRRIITSTRVE</sequence>
<dbReference type="Pfam" id="PF07910">
    <property type="entry name" value="Peptidase_C78"/>
    <property type="match status" value="1"/>
</dbReference>
<evidence type="ECO:0000256" key="1">
    <source>
        <dbReference type="ARBA" id="ARBA00022801"/>
    </source>
</evidence>
<dbReference type="GO" id="GO:0019783">
    <property type="term" value="F:ubiquitin-like protein peptidase activity"/>
    <property type="evidence" value="ECO:0007669"/>
    <property type="project" value="TreeGrafter"/>
</dbReference>
<name>F4RV77_MELLP</name>
<dbReference type="InterPro" id="IPR012462">
    <property type="entry name" value="UFSP1/2_DUB_cat"/>
</dbReference>
<evidence type="ECO:0000259" key="2">
    <source>
        <dbReference type="Pfam" id="PF07910"/>
    </source>
</evidence>
<protein>
    <recommendedName>
        <fullName evidence="2">UFSP1/2/DUB catalytic domain-containing protein</fullName>
    </recommendedName>
</protein>
<dbReference type="RefSeq" id="XP_007413162.1">
    <property type="nucleotide sequence ID" value="XM_007413100.1"/>
</dbReference>
<dbReference type="KEGG" id="mlr:MELLADRAFT_65404"/>
<dbReference type="HOGENOM" id="CLU_029795_0_0_1"/>
<dbReference type="PANTHER" id="PTHR48153:SF4">
    <property type="entry name" value="UBIQUITIN CARBOXYL-TERMINAL HYDROLASE MUG105"/>
    <property type="match status" value="1"/>
</dbReference>
<keyword evidence="4" id="KW-1185">Reference proteome</keyword>
<dbReference type="Proteomes" id="UP000001072">
    <property type="component" value="Unassembled WGS sequence"/>
</dbReference>
<dbReference type="VEuPathDB" id="FungiDB:MELLADRAFT_65404"/>
<dbReference type="STRING" id="747676.F4RV77"/>
<keyword evidence="1" id="KW-0378">Hydrolase</keyword>